<proteinExistence type="inferred from homology"/>
<evidence type="ECO:0000256" key="15">
    <source>
        <dbReference type="SAM" id="Phobius"/>
    </source>
</evidence>
<dbReference type="SMART" id="SM00408">
    <property type="entry name" value="IGc2"/>
    <property type="match status" value="1"/>
</dbReference>
<dbReference type="GO" id="GO:0007165">
    <property type="term" value="P:signal transduction"/>
    <property type="evidence" value="ECO:0007669"/>
    <property type="project" value="InterPro"/>
</dbReference>
<dbReference type="PANTHER" id="PTHR11890">
    <property type="entry name" value="INTERLEUKIN-1 RECEPTOR FAMILY MEMBER"/>
    <property type="match status" value="1"/>
</dbReference>
<comment type="subunit">
    <text evidence="11">Interacts with host IFNA1.</text>
</comment>
<keyword evidence="4" id="KW-0378">Hydrolase</keyword>
<dbReference type="InterPro" id="IPR003598">
    <property type="entry name" value="Ig_sub2"/>
</dbReference>
<sequence>MIHRQPATNLSHLLRIFLLLIPIVKLSSSCTNNERLQFYEKNYATRDYGLEGSSKNIALCRVTSAFNGCQIRWYKDGQVIQETERVFFANNGQTLLINVVQPSDAGVYDCTVSNDMGTISRNLTLETYGFPFRRDLVCKIKSSINLGTFEYGLMFREFESCCGGITKSFNLQWSSCQLQNTPLGGNVSAACKFDVGTKADATLCDWYKRNTSAPAGSDYEWIAVWLIEGLQSDDSYCEESSSYPLCGNLSLTEENQVIFSCLNLYNLKPEDYGEYSVVVKHRFPTELKFTLNELEEERIIRVKIICAVIVSCVVVLLLTVILWQAVKTDLKLLIKDNLGKKSQNDGKVYDAYISHALTDFDIKFVLCLKNHLEERGYKVFLPEVHLTPGDCTIEQIADALGKSRRFIMVLSPKYIDASYSAFEANSFVANADRYKNEIISILFKSTEIETDNLRTILKHIVKVSKVIKWDKLPEDKDTETMEQMMTVDGDIYRQDSTDKLQTQDKSSSKQLEKTFKSKVFKQLLLGMPPRPKTVRTSLNDDSNDVTMTDIGNGDLNNVV</sequence>
<protein>
    <recommendedName>
        <fullName evidence="12">Soluble interferon alpha/beta receptor OPG204</fullName>
    </recommendedName>
</protein>
<evidence type="ECO:0000256" key="13">
    <source>
        <dbReference type="ARBA" id="ARBA00045444"/>
    </source>
</evidence>
<keyword evidence="15" id="KW-0472">Membrane</keyword>
<dbReference type="Pfam" id="PF07679">
    <property type="entry name" value="I-set"/>
    <property type="match status" value="1"/>
</dbReference>
<keyword evidence="19" id="KW-0675">Receptor</keyword>
<dbReference type="SMART" id="SM00409">
    <property type="entry name" value="IG"/>
    <property type="match status" value="2"/>
</dbReference>
<keyword evidence="2" id="KW-0244">Early protein</keyword>
<dbReference type="Proteomes" id="UP000230750">
    <property type="component" value="Unassembled WGS sequence"/>
</dbReference>
<dbReference type="Pfam" id="PF13676">
    <property type="entry name" value="TIR_2"/>
    <property type="match status" value="1"/>
</dbReference>
<dbReference type="STRING" id="307972.A0A2G8L3P3"/>
<dbReference type="PROSITE" id="PS50835">
    <property type="entry name" value="IG_LIKE"/>
    <property type="match status" value="1"/>
</dbReference>
<keyword evidence="15" id="KW-0812">Transmembrane</keyword>
<feature type="chain" id="PRO_5013956807" description="Soluble interferon alpha/beta receptor OPG204" evidence="16">
    <location>
        <begin position="29"/>
        <end position="559"/>
    </location>
</feature>
<gene>
    <name evidence="19" type="ORF">BSL78_08239</name>
</gene>
<dbReference type="InterPro" id="IPR036179">
    <property type="entry name" value="Ig-like_dom_sf"/>
</dbReference>
<evidence type="ECO:0000256" key="8">
    <source>
        <dbReference type="ARBA" id="ARBA00023180"/>
    </source>
</evidence>
<comment type="similarity">
    <text evidence="1">Belongs to the interleukin-1 receptor family.</text>
</comment>
<dbReference type="InterPro" id="IPR035897">
    <property type="entry name" value="Toll_tir_struct_dom_sf"/>
</dbReference>
<dbReference type="GO" id="GO:0039502">
    <property type="term" value="P:symbiont-mediated suppression of host type I interferon-mediated signaling pathway"/>
    <property type="evidence" value="ECO:0007669"/>
    <property type="project" value="UniProtKB-KW"/>
</dbReference>
<keyword evidence="7" id="KW-1015">Disulfide bond</keyword>
<evidence type="ECO:0000256" key="6">
    <source>
        <dbReference type="ARBA" id="ARBA00023027"/>
    </source>
</evidence>
<keyword evidence="5" id="KW-1114">Inhibition of host interferon signaling pathway by virus</keyword>
<evidence type="ECO:0000256" key="4">
    <source>
        <dbReference type="ARBA" id="ARBA00022801"/>
    </source>
</evidence>
<dbReference type="SUPFAM" id="SSF48726">
    <property type="entry name" value="Immunoglobulin"/>
    <property type="match status" value="1"/>
</dbReference>
<evidence type="ECO:0000256" key="7">
    <source>
        <dbReference type="ARBA" id="ARBA00023157"/>
    </source>
</evidence>
<evidence type="ECO:0000256" key="9">
    <source>
        <dbReference type="ARBA" id="ARBA00023258"/>
    </source>
</evidence>
<keyword evidence="3" id="KW-1090">Inhibition of host innate immune response by virus</keyword>
<dbReference type="InterPro" id="IPR000157">
    <property type="entry name" value="TIR_dom"/>
</dbReference>
<keyword evidence="20" id="KW-1185">Reference proteome</keyword>
<feature type="transmembrane region" description="Helical" evidence="15">
    <location>
        <begin position="302"/>
        <end position="323"/>
    </location>
</feature>
<evidence type="ECO:0000256" key="12">
    <source>
        <dbReference type="ARBA" id="ARBA00041012"/>
    </source>
</evidence>
<dbReference type="EMBL" id="MRZV01000232">
    <property type="protein sequence ID" value="PIK54862.1"/>
    <property type="molecule type" value="Genomic_DNA"/>
</dbReference>
<evidence type="ECO:0000259" key="18">
    <source>
        <dbReference type="PROSITE" id="PS50835"/>
    </source>
</evidence>
<dbReference type="SUPFAM" id="SSF52200">
    <property type="entry name" value="Toll/Interleukin receptor TIR domain"/>
    <property type="match status" value="1"/>
</dbReference>
<dbReference type="InterPro" id="IPR013783">
    <property type="entry name" value="Ig-like_fold"/>
</dbReference>
<dbReference type="InterPro" id="IPR003599">
    <property type="entry name" value="Ig_sub"/>
</dbReference>
<dbReference type="OrthoDB" id="6075577at2759"/>
<keyword evidence="8" id="KW-0325">Glycoprotein</keyword>
<feature type="signal peptide" evidence="16">
    <location>
        <begin position="1"/>
        <end position="28"/>
    </location>
</feature>
<keyword evidence="5" id="KW-0945">Host-virus interaction</keyword>
<keyword evidence="15" id="KW-1133">Transmembrane helix</keyword>
<keyword evidence="5" id="KW-0899">Viral immunoevasion</keyword>
<feature type="region of interest" description="Disordered" evidence="14">
    <location>
        <begin position="528"/>
        <end position="559"/>
    </location>
</feature>
<dbReference type="InterPro" id="IPR007110">
    <property type="entry name" value="Ig-like_dom"/>
</dbReference>
<evidence type="ECO:0000256" key="2">
    <source>
        <dbReference type="ARBA" id="ARBA00022518"/>
    </source>
</evidence>
<dbReference type="AlphaFoldDB" id="A0A2G8L3P3"/>
<comment type="caution">
    <text evidence="19">The sequence shown here is derived from an EMBL/GenBank/DDBJ whole genome shotgun (WGS) entry which is preliminary data.</text>
</comment>
<evidence type="ECO:0000256" key="11">
    <source>
        <dbReference type="ARBA" id="ARBA00038761"/>
    </source>
</evidence>
<evidence type="ECO:0000313" key="20">
    <source>
        <dbReference type="Proteomes" id="UP000230750"/>
    </source>
</evidence>
<dbReference type="Gene3D" id="2.60.40.10">
    <property type="entry name" value="Immunoglobulins"/>
    <property type="match status" value="1"/>
</dbReference>
<keyword evidence="10" id="KW-0393">Immunoglobulin domain</keyword>
<evidence type="ECO:0000256" key="16">
    <source>
        <dbReference type="SAM" id="SignalP"/>
    </source>
</evidence>
<keyword evidence="6" id="KW-0520">NAD</keyword>
<feature type="domain" description="TIR" evidence="17">
    <location>
        <begin position="347"/>
        <end position="485"/>
    </location>
</feature>
<evidence type="ECO:0000256" key="14">
    <source>
        <dbReference type="SAM" id="MobiDB-lite"/>
    </source>
</evidence>
<dbReference type="SMART" id="SM00255">
    <property type="entry name" value="TIR"/>
    <property type="match status" value="1"/>
</dbReference>
<evidence type="ECO:0000259" key="17">
    <source>
        <dbReference type="PROSITE" id="PS50104"/>
    </source>
</evidence>
<evidence type="ECO:0000256" key="1">
    <source>
        <dbReference type="ARBA" id="ARBA00009752"/>
    </source>
</evidence>
<reference evidence="19 20" key="1">
    <citation type="journal article" date="2017" name="PLoS Biol.">
        <title>The sea cucumber genome provides insights into morphological evolution and visceral regeneration.</title>
        <authorList>
            <person name="Zhang X."/>
            <person name="Sun L."/>
            <person name="Yuan J."/>
            <person name="Sun Y."/>
            <person name="Gao Y."/>
            <person name="Zhang L."/>
            <person name="Li S."/>
            <person name="Dai H."/>
            <person name="Hamel J.F."/>
            <person name="Liu C."/>
            <person name="Yu Y."/>
            <person name="Liu S."/>
            <person name="Lin W."/>
            <person name="Guo K."/>
            <person name="Jin S."/>
            <person name="Xu P."/>
            <person name="Storey K.B."/>
            <person name="Huan P."/>
            <person name="Zhang T."/>
            <person name="Zhou Y."/>
            <person name="Zhang J."/>
            <person name="Lin C."/>
            <person name="Li X."/>
            <person name="Xing L."/>
            <person name="Huo D."/>
            <person name="Sun M."/>
            <person name="Wang L."/>
            <person name="Mercier A."/>
            <person name="Li F."/>
            <person name="Yang H."/>
            <person name="Xiang J."/>
        </authorList>
    </citation>
    <scope>NUCLEOTIDE SEQUENCE [LARGE SCALE GENOMIC DNA]</scope>
    <source>
        <strain evidence="19">Shaxun</strain>
        <tissue evidence="19">Muscle</tissue>
    </source>
</reference>
<dbReference type="InterPro" id="IPR013098">
    <property type="entry name" value="Ig_I-set"/>
</dbReference>
<evidence type="ECO:0000256" key="10">
    <source>
        <dbReference type="ARBA" id="ARBA00023319"/>
    </source>
</evidence>
<dbReference type="Gene3D" id="3.40.50.10140">
    <property type="entry name" value="Toll/interleukin-1 receptor homology (TIR) domain"/>
    <property type="match status" value="1"/>
</dbReference>
<evidence type="ECO:0000256" key="3">
    <source>
        <dbReference type="ARBA" id="ARBA00022632"/>
    </source>
</evidence>
<name>A0A2G8L3P3_STIJA</name>
<keyword evidence="9" id="KW-0922">Interferon antiviral system evasion</keyword>
<feature type="compositionally biased region" description="Polar residues" evidence="14">
    <location>
        <begin position="534"/>
        <end position="546"/>
    </location>
</feature>
<dbReference type="InterPro" id="IPR015621">
    <property type="entry name" value="IL-1_rcpt_fam"/>
</dbReference>
<keyword evidence="16" id="KW-0732">Signal</keyword>
<dbReference type="PROSITE" id="PS50104">
    <property type="entry name" value="TIR"/>
    <property type="match status" value="1"/>
</dbReference>
<accession>A0A2G8L3P3</accession>
<dbReference type="GO" id="GO:0016787">
    <property type="term" value="F:hydrolase activity"/>
    <property type="evidence" value="ECO:0007669"/>
    <property type="project" value="UniProtKB-KW"/>
</dbReference>
<evidence type="ECO:0000313" key="19">
    <source>
        <dbReference type="EMBL" id="PIK54862.1"/>
    </source>
</evidence>
<organism evidence="19 20">
    <name type="scientific">Stichopus japonicus</name>
    <name type="common">Sea cucumber</name>
    <dbReference type="NCBI Taxonomy" id="307972"/>
    <lineage>
        <taxon>Eukaryota</taxon>
        <taxon>Metazoa</taxon>
        <taxon>Echinodermata</taxon>
        <taxon>Eleutherozoa</taxon>
        <taxon>Echinozoa</taxon>
        <taxon>Holothuroidea</taxon>
        <taxon>Aspidochirotacea</taxon>
        <taxon>Aspidochirotida</taxon>
        <taxon>Stichopodidae</taxon>
        <taxon>Apostichopus</taxon>
    </lineage>
</organism>
<dbReference type="CDD" id="cd00096">
    <property type="entry name" value="Ig"/>
    <property type="match status" value="1"/>
</dbReference>
<evidence type="ECO:0000256" key="5">
    <source>
        <dbReference type="ARBA" id="ARBA00022830"/>
    </source>
</evidence>
<dbReference type="PRINTS" id="PR01537">
    <property type="entry name" value="INTRLKN1R1F"/>
</dbReference>
<dbReference type="PANTHER" id="PTHR11890:SF44">
    <property type="entry name" value="X-LINKED INTERLEUKIN-1 RECEPTOR ACCESSORY PROTEIN-LIKE 2"/>
    <property type="match status" value="1"/>
</dbReference>
<feature type="domain" description="Ig-like" evidence="18">
    <location>
        <begin position="22"/>
        <end position="126"/>
    </location>
</feature>
<comment type="function">
    <text evidence="13">Counteracts the antiviral effects of host IFN-alpha/beta and key IFN-inducible proteins involved in viral RNA degradation suxh as host OAS1. Acts as a soluble IFN-alpha receptor and thus inhibits the interaction between host IFN-alpha and its receptor.</text>
</comment>